<accession>A0A841PH77</accession>
<dbReference type="InterPro" id="IPR011990">
    <property type="entry name" value="TPR-like_helical_dom_sf"/>
</dbReference>
<dbReference type="InterPro" id="IPR019734">
    <property type="entry name" value="TPR_rpt"/>
</dbReference>
<proteinExistence type="predicted"/>
<dbReference type="SUPFAM" id="SSF48452">
    <property type="entry name" value="TPR-like"/>
    <property type="match status" value="1"/>
</dbReference>
<name>A0A841PH77_9BACL</name>
<keyword evidence="3" id="KW-1185">Reference proteome</keyword>
<evidence type="ECO:0000256" key="1">
    <source>
        <dbReference type="PROSITE-ProRule" id="PRU00339"/>
    </source>
</evidence>
<evidence type="ECO:0000313" key="3">
    <source>
        <dbReference type="Proteomes" id="UP000568839"/>
    </source>
</evidence>
<comment type="caution">
    <text evidence="2">The sequence shown here is derived from an EMBL/GenBank/DDBJ whole genome shotgun (WGS) entry which is preliminary data.</text>
</comment>
<gene>
    <name evidence="2" type="ORF">HNR44_000048</name>
</gene>
<feature type="repeat" description="TPR" evidence="1">
    <location>
        <begin position="127"/>
        <end position="160"/>
    </location>
</feature>
<dbReference type="EMBL" id="JACHHJ010000001">
    <property type="protein sequence ID" value="MBB6448099.1"/>
    <property type="molecule type" value="Genomic_DNA"/>
</dbReference>
<evidence type="ECO:0000313" key="2">
    <source>
        <dbReference type="EMBL" id="MBB6448099.1"/>
    </source>
</evidence>
<dbReference type="Gene3D" id="1.25.40.10">
    <property type="entry name" value="Tetratricopeptide repeat domain"/>
    <property type="match status" value="2"/>
</dbReference>
<sequence length="184" mass="21585">MGSDEIPFNMSVHFDARLKEVPDDEEQMKKGISFLKEKVVDENHPKLAGLLGVYSRILGNLQEAEWYLNESIEMYRDNHNKRGLVANKLRLAHVFQWKENYYQADTLFKEVMIEIKQDSALKDVYLDFAYQHYGKSKFDQEDYHEALELFQQALTIRRKKGDYGLIQSTQQAILQTKECLQSGQ</sequence>
<dbReference type="Proteomes" id="UP000568839">
    <property type="component" value="Unassembled WGS sequence"/>
</dbReference>
<dbReference type="PROSITE" id="PS50005">
    <property type="entry name" value="TPR"/>
    <property type="match status" value="1"/>
</dbReference>
<dbReference type="RefSeq" id="WP_184402136.1">
    <property type="nucleotide sequence ID" value="NZ_JACHHJ010000001.1"/>
</dbReference>
<protein>
    <submittedName>
        <fullName evidence="2">Tetratricopeptide (TPR) repeat protein</fullName>
    </submittedName>
</protein>
<keyword evidence="1" id="KW-0802">TPR repeat</keyword>
<organism evidence="2 3">
    <name type="scientific">Geomicrobium halophilum</name>
    <dbReference type="NCBI Taxonomy" id="549000"/>
    <lineage>
        <taxon>Bacteria</taxon>
        <taxon>Bacillati</taxon>
        <taxon>Bacillota</taxon>
        <taxon>Bacilli</taxon>
        <taxon>Bacillales</taxon>
        <taxon>Geomicrobium</taxon>
    </lineage>
</organism>
<dbReference type="Pfam" id="PF13424">
    <property type="entry name" value="TPR_12"/>
    <property type="match status" value="1"/>
</dbReference>
<reference evidence="2 3" key="1">
    <citation type="submission" date="2020-08" db="EMBL/GenBank/DDBJ databases">
        <title>Genomic Encyclopedia of Type Strains, Phase IV (KMG-IV): sequencing the most valuable type-strain genomes for metagenomic binning, comparative biology and taxonomic classification.</title>
        <authorList>
            <person name="Goeker M."/>
        </authorList>
    </citation>
    <scope>NUCLEOTIDE SEQUENCE [LARGE SCALE GENOMIC DNA]</scope>
    <source>
        <strain evidence="2 3">DSM 21769</strain>
    </source>
</reference>
<dbReference type="AlphaFoldDB" id="A0A841PH77"/>